<dbReference type="EMBL" id="CAUYUJ010022186">
    <property type="protein sequence ID" value="CAK0909392.1"/>
    <property type="molecule type" value="Genomic_DNA"/>
</dbReference>
<feature type="non-terminal residue" evidence="2">
    <location>
        <position position="1"/>
    </location>
</feature>
<organism evidence="2 3">
    <name type="scientific">Prorocentrum cordatum</name>
    <dbReference type="NCBI Taxonomy" id="2364126"/>
    <lineage>
        <taxon>Eukaryota</taxon>
        <taxon>Sar</taxon>
        <taxon>Alveolata</taxon>
        <taxon>Dinophyceae</taxon>
        <taxon>Prorocentrales</taxon>
        <taxon>Prorocentraceae</taxon>
        <taxon>Prorocentrum</taxon>
    </lineage>
</organism>
<name>A0ABN9YDP9_9DINO</name>
<evidence type="ECO:0000313" key="3">
    <source>
        <dbReference type="Proteomes" id="UP001189429"/>
    </source>
</evidence>
<keyword evidence="3" id="KW-1185">Reference proteome</keyword>
<evidence type="ECO:0000256" key="1">
    <source>
        <dbReference type="SAM" id="MobiDB-lite"/>
    </source>
</evidence>
<gene>
    <name evidence="2" type="ORF">PCOR1329_LOCUS83825</name>
</gene>
<feature type="region of interest" description="Disordered" evidence="1">
    <location>
        <begin position="51"/>
        <end position="97"/>
    </location>
</feature>
<feature type="compositionally biased region" description="Basic and acidic residues" evidence="1">
    <location>
        <begin position="73"/>
        <end position="83"/>
    </location>
</feature>
<protein>
    <submittedName>
        <fullName evidence="2">Uncharacterized protein</fullName>
    </submittedName>
</protein>
<proteinExistence type="predicted"/>
<feature type="non-terminal residue" evidence="2">
    <location>
        <position position="142"/>
    </location>
</feature>
<sequence>GRVGSLRLRDQHLREGRRRGAGYVGLPPDASSRHQVAHRCVRGLGAALRLPRRVDRSGTHPGGDGGRGHRRERLLFVHPDPRVRQGQAAGVGPRGGRFLRRRCQRAAPQRASLQGAGMRCGPLPLRPALQALPRGGRAAEQG</sequence>
<dbReference type="Proteomes" id="UP001189429">
    <property type="component" value="Unassembled WGS sequence"/>
</dbReference>
<accession>A0ABN9YDP9</accession>
<reference evidence="2" key="1">
    <citation type="submission" date="2023-10" db="EMBL/GenBank/DDBJ databases">
        <authorList>
            <person name="Chen Y."/>
            <person name="Shah S."/>
            <person name="Dougan E. K."/>
            <person name="Thang M."/>
            <person name="Chan C."/>
        </authorList>
    </citation>
    <scope>NUCLEOTIDE SEQUENCE [LARGE SCALE GENOMIC DNA]</scope>
</reference>
<evidence type="ECO:0000313" key="2">
    <source>
        <dbReference type="EMBL" id="CAK0909392.1"/>
    </source>
</evidence>
<comment type="caution">
    <text evidence="2">The sequence shown here is derived from an EMBL/GenBank/DDBJ whole genome shotgun (WGS) entry which is preliminary data.</text>
</comment>